<sequence>MTTTTTTVLGSATFQLRLTSIDVTATRTRRGVYYTVASPGGWRQTCTPEQVRKVFPETKAWADRLELLAGEEEK</sequence>
<reference evidence="2" key="1">
    <citation type="journal article" date="2019" name="Int. J. Syst. Evol. Microbiol.">
        <title>The Global Catalogue of Microorganisms (GCM) 10K type strain sequencing project: providing services to taxonomists for standard genome sequencing and annotation.</title>
        <authorList>
            <consortium name="The Broad Institute Genomics Platform"/>
            <consortium name="The Broad Institute Genome Sequencing Center for Infectious Disease"/>
            <person name="Wu L."/>
            <person name="Ma J."/>
        </authorList>
    </citation>
    <scope>NUCLEOTIDE SEQUENCE [LARGE SCALE GENOMIC DNA]</scope>
    <source>
        <strain evidence="2">CCUG 56698</strain>
    </source>
</reference>
<evidence type="ECO:0000313" key="1">
    <source>
        <dbReference type="EMBL" id="MFC7581570.1"/>
    </source>
</evidence>
<keyword evidence="2" id="KW-1185">Reference proteome</keyword>
<gene>
    <name evidence="1" type="ORF">ACFQWG_10225</name>
</gene>
<dbReference type="EMBL" id="JBHTEF010000001">
    <property type="protein sequence ID" value="MFC7581570.1"/>
    <property type="molecule type" value="Genomic_DNA"/>
</dbReference>
<organism evidence="1 2">
    <name type="scientific">Schaalia naturae</name>
    <dbReference type="NCBI Taxonomy" id="635203"/>
    <lineage>
        <taxon>Bacteria</taxon>
        <taxon>Bacillati</taxon>
        <taxon>Actinomycetota</taxon>
        <taxon>Actinomycetes</taxon>
        <taxon>Actinomycetales</taxon>
        <taxon>Actinomycetaceae</taxon>
        <taxon>Schaalia</taxon>
    </lineage>
</organism>
<comment type="caution">
    <text evidence="1">The sequence shown here is derived from an EMBL/GenBank/DDBJ whole genome shotgun (WGS) entry which is preliminary data.</text>
</comment>
<proteinExistence type="predicted"/>
<dbReference type="RefSeq" id="WP_380976370.1">
    <property type="nucleotide sequence ID" value="NZ_JBHTEF010000001.1"/>
</dbReference>
<dbReference type="Proteomes" id="UP001596527">
    <property type="component" value="Unassembled WGS sequence"/>
</dbReference>
<protein>
    <submittedName>
        <fullName evidence="1">Uncharacterized protein</fullName>
    </submittedName>
</protein>
<evidence type="ECO:0000313" key="2">
    <source>
        <dbReference type="Proteomes" id="UP001596527"/>
    </source>
</evidence>
<name>A0ABW2SNW0_9ACTO</name>
<accession>A0ABW2SNW0</accession>